<feature type="transmembrane region" description="Helical" evidence="5">
    <location>
        <begin position="51"/>
        <end position="69"/>
    </location>
</feature>
<dbReference type="GO" id="GO:0005886">
    <property type="term" value="C:plasma membrane"/>
    <property type="evidence" value="ECO:0007669"/>
    <property type="project" value="TreeGrafter"/>
</dbReference>
<dbReference type="PROSITE" id="PS50261">
    <property type="entry name" value="G_PROTEIN_RECEP_F2_4"/>
    <property type="match status" value="1"/>
</dbReference>
<sequence>MTIACQLTTTLHVFQVNIVIIVRVLTVMVNLRSDPLKKQKYTKMRAALKGVIILLPLLGLTWLFGLISVNSETIVFQYLFAILNSLQGAFIFIFNYALNKEVRSSFRRTLQRTTTTSL</sequence>
<dbReference type="InterPro" id="IPR017981">
    <property type="entry name" value="GPCR_2-like_7TM"/>
</dbReference>
<keyword evidence="2 5" id="KW-0812">Transmembrane</keyword>
<dbReference type="PANTHER" id="PTHR12011">
    <property type="entry name" value="ADHESION G-PROTEIN COUPLED RECEPTOR"/>
    <property type="match status" value="1"/>
</dbReference>
<organism evidence="7 8">
    <name type="scientific">Exaiptasia diaphana</name>
    <name type="common">Tropical sea anemone</name>
    <name type="synonym">Aiptasia pulchella</name>
    <dbReference type="NCBI Taxonomy" id="2652724"/>
    <lineage>
        <taxon>Eukaryota</taxon>
        <taxon>Metazoa</taxon>
        <taxon>Cnidaria</taxon>
        <taxon>Anthozoa</taxon>
        <taxon>Hexacorallia</taxon>
        <taxon>Actiniaria</taxon>
        <taxon>Aiptasiidae</taxon>
        <taxon>Exaiptasia</taxon>
    </lineage>
</organism>
<dbReference type="AlphaFoldDB" id="A0A913YTA8"/>
<dbReference type="KEGG" id="epa:110248326"/>
<dbReference type="EnsemblMetazoa" id="XM_028661956.1">
    <property type="protein sequence ID" value="XP_028517757.1"/>
    <property type="gene ID" value="LOC110248326"/>
</dbReference>
<dbReference type="InterPro" id="IPR000832">
    <property type="entry name" value="GPCR_2_secretin-like"/>
</dbReference>
<reference evidence="7" key="1">
    <citation type="submission" date="2022-11" db="UniProtKB">
        <authorList>
            <consortium name="EnsemblMetazoa"/>
        </authorList>
    </citation>
    <scope>IDENTIFICATION</scope>
</reference>
<feature type="transmembrane region" description="Helical" evidence="5">
    <location>
        <begin position="12"/>
        <end position="31"/>
    </location>
</feature>
<dbReference type="RefSeq" id="XP_028517757.1">
    <property type="nucleotide sequence ID" value="XM_028661956.1"/>
</dbReference>
<feature type="domain" description="G-protein coupled receptors family 2 profile 2" evidence="6">
    <location>
        <begin position="1"/>
        <end position="99"/>
    </location>
</feature>
<evidence type="ECO:0000256" key="4">
    <source>
        <dbReference type="ARBA" id="ARBA00023136"/>
    </source>
</evidence>
<keyword evidence="3 5" id="KW-1133">Transmembrane helix</keyword>
<accession>A0A913YTA8</accession>
<evidence type="ECO:0000256" key="5">
    <source>
        <dbReference type="SAM" id="Phobius"/>
    </source>
</evidence>
<dbReference type="GO" id="GO:0007166">
    <property type="term" value="P:cell surface receptor signaling pathway"/>
    <property type="evidence" value="ECO:0007669"/>
    <property type="project" value="InterPro"/>
</dbReference>
<feature type="transmembrane region" description="Helical" evidence="5">
    <location>
        <begin position="75"/>
        <end position="98"/>
    </location>
</feature>
<dbReference type="OrthoDB" id="1100386at2759"/>
<dbReference type="GeneID" id="110248326"/>
<evidence type="ECO:0000259" key="6">
    <source>
        <dbReference type="PROSITE" id="PS50261"/>
    </source>
</evidence>
<dbReference type="GO" id="GO:0004930">
    <property type="term" value="F:G protein-coupled receptor activity"/>
    <property type="evidence" value="ECO:0007669"/>
    <property type="project" value="InterPro"/>
</dbReference>
<comment type="subcellular location">
    <subcellularLocation>
        <location evidence="1">Membrane</location>
        <topology evidence="1">Multi-pass membrane protein</topology>
    </subcellularLocation>
</comment>
<evidence type="ECO:0000256" key="1">
    <source>
        <dbReference type="ARBA" id="ARBA00004141"/>
    </source>
</evidence>
<evidence type="ECO:0000256" key="2">
    <source>
        <dbReference type="ARBA" id="ARBA00022692"/>
    </source>
</evidence>
<evidence type="ECO:0000313" key="8">
    <source>
        <dbReference type="Proteomes" id="UP000887567"/>
    </source>
</evidence>
<evidence type="ECO:0000313" key="7">
    <source>
        <dbReference type="EnsemblMetazoa" id="XP_028517757.1"/>
    </source>
</evidence>
<dbReference type="Pfam" id="PF00002">
    <property type="entry name" value="7tm_2"/>
    <property type="match status" value="1"/>
</dbReference>
<dbReference type="Proteomes" id="UP000887567">
    <property type="component" value="Unplaced"/>
</dbReference>
<dbReference type="Gene3D" id="1.20.1070.10">
    <property type="entry name" value="Rhodopsin 7-helix transmembrane proteins"/>
    <property type="match status" value="1"/>
</dbReference>
<protein>
    <recommendedName>
        <fullName evidence="6">G-protein coupled receptors family 2 profile 2 domain-containing protein</fullName>
    </recommendedName>
</protein>
<evidence type="ECO:0000256" key="3">
    <source>
        <dbReference type="ARBA" id="ARBA00022989"/>
    </source>
</evidence>
<dbReference type="PANTHER" id="PTHR12011:SF347">
    <property type="entry name" value="FI21270P1-RELATED"/>
    <property type="match status" value="1"/>
</dbReference>
<proteinExistence type="predicted"/>
<keyword evidence="4 5" id="KW-0472">Membrane</keyword>
<name>A0A913YTA8_EXADI</name>
<keyword evidence="8" id="KW-1185">Reference proteome</keyword>
<dbReference type="OMA" id="MANMQHA"/>